<keyword evidence="3" id="KW-1185">Reference proteome</keyword>
<evidence type="ECO:0000313" key="3">
    <source>
        <dbReference type="Proteomes" id="UP000239724"/>
    </source>
</evidence>
<sequence>MTGATPAAIAVPVTIAAMTACSARGGAPVVSLPCLSIMAGSPADAWEAAALADLTGLHMVTVAESIRWLHRHKAIRIATLATGELGIFPIIETLTAGPPAKAGSQIRPRGRPRLDAPA</sequence>
<dbReference type="EMBL" id="NHRY01000208">
    <property type="protein sequence ID" value="PPQ30579.1"/>
    <property type="molecule type" value="Genomic_DNA"/>
</dbReference>
<name>A0A2S6N7J7_RHOGL</name>
<comment type="caution">
    <text evidence="2">The sequence shown here is derived from an EMBL/GenBank/DDBJ whole genome shotgun (WGS) entry which is preliminary data.</text>
</comment>
<dbReference type="AlphaFoldDB" id="A0A2S6N7J7"/>
<evidence type="ECO:0000313" key="2">
    <source>
        <dbReference type="EMBL" id="PPQ30579.1"/>
    </source>
</evidence>
<gene>
    <name evidence="2" type="ORF">CCS01_18885</name>
</gene>
<proteinExistence type="predicted"/>
<protein>
    <submittedName>
        <fullName evidence="2">Uncharacterized protein</fullName>
    </submittedName>
</protein>
<evidence type="ECO:0000256" key="1">
    <source>
        <dbReference type="SAM" id="MobiDB-lite"/>
    </source>
</evidence>
<accession>A0A2S6N7J7</accession>
<dbReference type="Proteomes" id="UP000239724">
    <property type="component" value="Unassembled WGS sequence"/>
</dbReference>
<reference evidence="2 3" key="1">
    <citation type="journal article" date="2018" name="Arch. Microbiol.">
        <title>New insights into the metabolic potential of the phototrophic purple bacterium Rhodopila globiformis DSM 161(T) from its draft genome sequence and evidence for a vanadium-dependent nitrogenase.</title>
        <authorList>
            <person name="Imhoff J.F."/>
            <person name="Rahn T."/>
            <person name="Kunzel S."/>
            <person name="Neulinger S.C."/>
        </authorList>
    </citation>
    <scope>NUCLEOTIDE SEQUENCE [LARGE SCALE GENOMIC DNA]</scope>
    <source>
        <strain evidence="2 3">DSM 161</strain>
    </source>
</reference>
<organism evidence="2 3">
    <name type="scientific">Rhodopila globiformis</name>
    <name type="common">Rhodopseudomonas globiformis</name>
    <dbReference type="NCBI Taxonomy" id="1071"/>
    <lineage>
        <taxon>Bacteria</taxon>
        <taxon>Pseudomonadati</taxon>
        <taxon>Pseudomonadota</taxon>
        <taxon>Alphaproteobacteria</taxon>
        <taxon>Acetobacterales</taxon>
        <taxon>Acetobacteraceae</taxon>
        <taxon>Rhodopila</taxon>
    </lineage>
</organism>
<feature type="region of interest" description="Disordered" evidence="1">
    <location>
        <begin position="97"/>
        <end position="118"/>
    </location>
</feature>
<dbReference type="RefSeq" id="WP_104520372.1">
    <property type="nucleotide sequence ID" value="NZ_NHRY01000208.1"/>
</dbReference>